<dbReference type="PROSITE" id="PS50817">
    <property type="entry name" value="INTEIN_N_TER"/>
    <property type="match status" value="1"/>
</dbReference>
<keyword evidence="2" id="KW-0068">Autocatalytic cleavage</keyword>
<dbReference type="PROSITE" id="PS50819">
    <property type="entry name" value="INTEIN_ENDONUCLEASE"/>
    <property type="match status" value="1"/>
</dbReference>
<dbReference type="GO" id="GO:0004519">
    <property type="term" value="F:endonuclease activity"/>
    <property type="evidence" value="ECO:0007669"/>
    <property type="project" value="InterPro"/>
</dbReference>
<feature type="region of interest" description="Disordered" evidence="6">
    <location>
        <begin position="623"/>
        <end position="644"/>
    </location>
</feature>
<dbReference type="InterPro" id="IPR004042">
    <property type="entry name" value="Intein_endonuc_central"/>
</dbReference>
<reference evidence="9" key="1">
    <citation type="journal article" date="2021" name="Int. J. Syst. Evol. Microbiol.">
        <title>Actinocatenispora comari sp. nov., an endophytic actinomycete isolated from aerial parts of Comarum salesowianum.</title>
        <authorList>
            <person name="Oyunbileg N."/>
            <person name="Iizaka Y."/>
            <person name="Hamada M."/>
            <person name="Davaapurev B.O."/>
            <person name="Fukumoto A."/>
            <person name="Tsetseg B."/>
            <person name="Kato F."/>
            <person name="Tamura T."/>
            <person name="Batkhuu J."/>
            <person name="Anzai Y."/>
        </authorList>
    </citation>
    <scope>NUCLEOTIDE SEQUENCE [LARGE SCALE GENOMIC DNA]</scope>
    <source>
        <strain evidence="9">NUM-2625</strain>
    </source>
</reference>
<evidence type="ECO:0000256" key="5">
    <source>
        <dbReference type="ARBA" id="ARBA00023014"/>
    </source>
</evidence>
<keyword evidence="1" id="KW-0479">Metal-binding</keyword>
<dbReference type="NCBIfam" id="TIGR01445">
    <property type="entry name" value="intein_Nterm"/>
    <property type="match status" value="1"/>
</dbReference>
<organism evidence="8 9">
    <name type="scientific">Actinocatenispora comari</name>
    <dbReference type="NCBI Taxonomy" id="2807577"/>
    <lineage>
        <taxon>Bacteria</taxon>
        <taxon>Bacillati</taxon>
        <taxon>Actinomycetota</taxon>
        <taxon>Actinomycetes</taxon>
        <taxon>Micromonosporales</taxon>
        <taxon>Micromonosporaceae</taxon>
        <taxon>Actinocatenispora</taxon>
    </lineage>
</organism>
<evidence type="ECO:0000259" key="7">
    <source>
        <dbReference type="PROSITE" id="PS50819"/>
    </source>
</evidence>
<dbReference type="SUPFAM" id="SSF51294">
    <property type="entry name" value="Hedgehog/intein (Hint) domain"/>
    <property type="match status" value="1"/>
</dbReference>
<evidence type="ECO:0000256" key="6">
    <source>
        <dbReference type="SAM" id="MobiDB-lite"/>
    </source>
</evidence>
<dbReference type="GO" id="GO:0051536">
    <property type="term" value="F:iron-sulfur cluster binding"/>
    <property type="evidence" value="ECO:0007669"/>
    <property type="project" value="UniProtKB-KW"/>
</dbReference>
<dbReference type="PROSITE" id="PS50818">
    <property type="entry name" value="INTEIN_C_TER"/>
    <property type="match status" value="1"/>
</dbReference>
<dbReference type="InterPro" id="IPR030934">
    <property type="entry name" value="Intein_C"/>
</dbReference>
<dbReference type="InterPro" id="IPR004860">
    <property type="entry name" value="LAGLIDADG_dom"/>
</dbReference>
<evidence type="ECO:0000256" key="3">
    <source>
        <dbReference type="ARBA" id="ARBA00023000"/>
    </source>
</evidence>
<dbReference type="NCBIfam" id="NF038135">
    <property type="entry name" value="rSAM_Rv2578c"/>
    <property type="match status" value="1"/>
</dbReference>
<keyword evidence="4" id="KW-0408">Iron</keyword>
<dbReference type="Pfam" id="PF14528">
    <property type="entry name" value="LAGLIDADG_3"/>
    <property type="match status" value="1"/>
</dbReference>
<dbReference type="InterPro" id="IPR036844">
    <property type="entry name" value="Hint_dom_sf"/>
</dbReference>
<proteinExistence type="predicted"/>
<feature type="region of interest" description="Disordered" evidence="6">
    <location>
        <begin position="17"/>
        <end position="42"/>
    </location>
</feature>
<keyword evidence="3" id="KW-0651">Protein splicing</keyword>
<dbReference type="Gene3D" id="2.170.16.10">
    <property type="entry name" value="Hedgehog/Intein (Hint) domain"/>
    <property type="match status" value="2"/>
</dbReference>
<sequence>MEGMRWEQQRADHLAEQALPLGLPDPSAQRRGSGRAGLQLAPTGPVIAGTDDAMAIEIQAKSLINRVPGESAMPFRWTINPYRGCTHACVYCLDGATQVLLADGRSRPIAELQVGDEIYGTRRDGVYRRYVPTQVLAHWRTVKHAYRVTLADGTTIVASGDHRFLTERGWKHVRGAMNGAARRPYLTTGNSLMGIGSLPVPVDAGPDYRRGYLSGIVRGDGTSSRRDDVARTRELIAYPAATTAEWDRGFLAGVFDAEGSHSQGIFRIANTDPELIGRASAALRRFDFDPVVERRDRADSLQYVRIRGGLPQRMRFFALTDPAIDRKRALSGTAVKCAADLRVVSIEDLGEEREMYDITTGTGDFVANGVISHNCFARNTHTYLDLDAGHDFDSKIIVKVNAGPLLRRELASPRWCGEPIAMGTNVDPYQRVEGRYRLMREILGALRDHANPFSILTKGTLIQRDQDLLTQAAATTDVSVAFSIGFLDEALWRLVEPGTPAPSRRLDLVRRFTDAGIGCSVLMAPILPGLTDQEAELDRTVAALVDAGVTSITPIVLHLRPGAREWYQSFLERHFPRLVQPYRRLYRNGSYAPAAYQRTVVARVRSACRRHGLPDRSAENFRDVGEAAPGAPPAGRPAEQLRLV</sequence>
<dbReference type="EMBL" id="BOPO01000026">
    <property type="protein sequence ID" value="GIL26638.1"/>
    <property type="molecule type" value="Genomic_DNA"/>
</dbReference>
<dbReference type="NCBIfam" id="TIGR01443">
    <property type="entry name" value="intein_Cterm"/>
    <property type="match status" value="1"/>
</dbReference>
<dbReference type="SMART" id="SM00305">
    <property type="entry name" value="HintC"/>
    <property type="match status" value="1"/>
</dbReference>
<evidence type="ECO:0000256" key="1">
    <source>
        <dbReference type="ARBA" id="ARBA00022723"/>
    </source>
</evidence>
<dbReference type="InterPro" id="IPR006141">
    <property type="entry name" value="Intein_N"/>
</dbReference>
<accession>A0A8J4A9A9</accession>
<dbReference type="GO" id="GO:0046872">
    <property type="term" value="F:metal ion binding"/>
    <property type="evidence" value="ECO:0007669"/>
    <property type="project" value="UniProtKB-KW"/>
</dbReference>
<feature type="domain" description="DOD-type homing endonuclease" evidence="7">
    <location>
        <begin position="213"/>
        <end position="288"/>
    </location>
</feature>
<dbReference type="SUPFAM" id="SSF55608">
    <property type="entry name" value="Homing endonucleases"/>
    <property type="match status" value="1"/>
</dbReference>
<keyword evidence="5" id="KW-0411">Iron-sulfur</keyword>
<dbReference type="PANTHER" id="PTHR43432:SF3">
    <property type="entry name" value="SLR0285 PROTEIN"/>
    <property type="match status" value="1"/>
</dbReference>
<dbReference type="NCBIfam" id="NF038136">
    <property type="entry name" value="rSAM_Rv_intein"/>
    <property type="match status" value="1"/>
</dbReference>
<dbReference type="InterPro" id="IPR003587">
    <property type="entry name" value="Hint_dom_N"/>
</dbReference>
<dbReference type="CDD" id="cd00081">
    <property type="entry name" value="Hint"/>
    <property type="match status" value="2"/>
</dbReference>
<protein>
    <submittedName>
        <fullName evidence="8">Radical SAM protein</fullName>
    </submittedName>
</protein>
<dbReference type="RefSeq" id="WP_308440559.1">
    <property type="nucleotide sequence ID" value="NZ_BOPO01000026.1"/>
</dbReference>
<evidence type="ECO:0000313" key="8">
    <source>
        <dbReference type="EMBL" id="GIL26638.1"/>
    </source>
</evidence>
<comment type="caution">
    <text evidence="8">The sequence shown here is derived from an EMBL/GenBank/DDBJ whole genome shotgun (WGS) entry which is preliminary data.</text>
</comment>
<dbReference type="InterPro" id="IPR040086">
    <property type="entry name" value="MJ0683-like"/>
</dbReference>
<dbReference type="AlphaFoldDB" id="A0A8J4A9A9"/>
<evidence type="ECO:0000256" key="2">
    <source>
        <dbReference type="ARBA" id="ARBA00022813"/>
    </source>
</evidence>
<dbReference type="SMART" id="SM00306">
    <property type="entry name" value="HintN"/>
    <property type="match status" value="1"/>
</dbReference>
<dbReference type="GO" id="GO:0016539">
    <property type="term" value="P:intein-mediated protein splicing"/>
    <property type="evidence" value="ECO:0007669"/>
    <property type="project" value="InterPro"/>
</dbReference>
<evidence type="ECO:0000256" key="4">
    <source>
        <dbReference type="ARBA" id="ARBA00023004"/>
    </source>
</evidence>
<dbReference type="SUPFAM" id="SSF102114">
    <property type="entry name" value="Radical SAM enzymes"/>
    <property type="match status" value="1"/>
</dbReference>
<dbReference type="PANTHER" id="PTHR43432">
    <property type="entry name" value="SLR0285 PROTEIN"/>
    <property type="match status" value="1"/>
</dbReference>
<dbReference type="Proteomes" id="UP000614996">
    <property type="component" value="Unassembled WGS sequence"/>
</dbReference>
<gene>
    <name evidence="8" type="ORF">NUM_18920</name>
</gene>
<dbReference type="InterPro" id="IPR027434">
    <property type="entry name" value="Homing_endonucl"/>
</dbReference>
<dbReference type="Gene3D" id="3.80.30.30">
    <property type="match status" value="1"/>
</dbReference>
<evidence type="ECO:0000313" key="9">
    <source>
        <dbReference type="Proteomes" id="UP000614996"/>
    </source>
</evidence>
<name>A0A8J4A9A9_9ACTN</name>
<dbReference type="InterPro" id="IPR003586">
    <property type="entry name" value="Hint_dom_C"/>
</dbReference>
<dbReference type="InterPro" id="IPR058240">
    <property type="entry name" value="rSAM_sf"/>
</dbReference>
<keyword evidence="9" id="KW-1185">Reference proteome</keyword>